<name>A0A399QS29_9PROT</name>
<dbReference type="PANTHER" id="PTHR46696:SF1">
    <property type="entry name" value="CYTOCHROME P450 YJIB-RELATED"/>
    <property type="match status" value="1"/>
</dbReference>
<comment type="function">
    <text evidence="7">Cytochromes P450 are a group of heme-thiolate monooxygenases. They oxidize a variety of structurally unrelated compounds, including steroids, fatty acids, and xenobiotics.</text>
</comment>
<evidence type="ECO:0000313" key="9">
    <source>
        <dbReference type="EMBL" id="RIJ21613.1"/>
    </source>
</evidence>
<dbReference type="OrthoDB" id="9801155at2"/>
<dbReference type="SUPFAM" id="SSF48264">
    <property type="entry name" value="Cytochrome P450"/>
    <property type="match status" value="1"/>
</dbReference>
<keyword evidence="10" id="KW-1185">Reference proteome</keyword>
<dbReference type="InterPro" id="IPR017972">
    <property type="entry name" value="Cyt_P450_CS"/>
</dbReference>
<dbReference type="Proteomes" id="UP000265431">
    <property type="component" value="Unassembled WGS sequence"/>
</dbReference>
<dbReference type="PROSITE" id="PS00086">
    <property type="entry name" value="CYTOCHROME_P450"/>
    <property type="match status" value="1"/>
</dbReference>
<evidence type="ECO:0000313" key="10">
    <source>
        <dbReference type="Proteomes" id="UP000265431"/>
    </source>
</evidence>
<comment type="similarity">
    <text evidence="1 8">Belongs to the cytochrome P450 family.</text>
</comment>
<keyword evidence="2 8" id="KW-0349">Heme</keyword>
<keyword evidence="6 8" id="KW-0503">Monooxygenase</keyword>
<dbReference type="GO" id="GO:0020037">
    <property type="term" value="F:heme binding"/>
    <property type="evidence" value="ECO:0007669"/>
    <property type="project" value="InterPro"/>
</dbReference>
<accession>A0A399QS29</accession>
<dbReference type="InterPro" id="IPR036396">
    <property type="entry name" value="Cyt_P450_sf"/>
</dbReference>
<protein>
    <submittedName>
        <fullName evidence="9">Cytochrome P450</fullName>
    </submittedName>
</protein>
<evidence type="ECO:0000256" key="6">
    <source>
        <dbReference type="ARBA" id="ARBA00023033"/>
    </source>
</evidence>
<dbReference type="InterPro" id="IPR002397">
    <property type="entry name" value="Cyt_P450_B"/>
</dbReference>
<evidence type="ECO:0000256" key="4">
    <source>
        <dbReference type="ARBA" id="ARBA00023002"/>
    </source>
</evidence>
<sequence>MLINVSETAQEEVSVHRGHKFERAYPVAPAADLTDLDLFTKGQPFGAFAEMREKAPVCWHEEAEGAGFWALTGYHDIRATELNTKVFSSQKGGILMNYGHADARHPLLHRASLDAMINLDQPYHMPLRREHMPFFTPGYVAELRERVDTKVGSLLDAMEAKARDTGKPIDMVETFSAELPLFTLCEILGVAEADRPKLIKWMHYLEVSADTMRKGEAIDPQFFGDFVNNVLEMFEYGKQVLHDRRKNPKSDLLSAIANAKVDGELLSDEMLDGSWLLIVFAGNDTTRNSLSGTMKLLSEFPEQKQALIKDSTKITNMVHEAIRMVSPVIYMRRTATENAEINGQKIAEGEKVVMYYGAANRDPAVFAEPDRFDVDRANAKEHLAFGMGPHVCLGQRVANMQLESAYRQILARFPDVEWTGEIDIAPNNFVHAISRLGVDLGLSR</sequence>
<comment type="caution">
    <text evidence="9">The sequence shown here is derived from an EMBL/GenBank/DDBJ whole genome shotgun (WGS) entry which is preliminary data.</text>
</comment>
<organism evidence="9 10">
    <name type="scientific">Henriciella barbarensis</name>
    <dbReference type="NCBI Taxonomy" id="86342"/>
    <lineage>
        <taxon>Bacteria</taxon>
        <taxon>Pseudomonadati</taxon>
        <taxon>Pseudomonadota</taxon>
        <taxon>Alphaproteobacteria</taxon>
        <taxon>Hyphomonadales</taxon>
        <taxon>Hyphomonadaceae</taxon>
        <taxon>Henriciella</taxon>
    </lineage>
</organism>
<evidence type="ECO:0000256" key="8">
    <source>
        <dbReference type="RuleBase" id="RU000461"/>
    </source>
</evidence>
<keyword evidence="5 8" id="KW-0408">Iron</keyword>
<dbReference type="PANTHER" id="PTHR46696">
    <property type="entry name" value="P450, PUTATIVE (EUROFUNG)-RELATED"/>
    <property type="match status" value="1"/>
</dbReference>
<evidence type="ECO:0000256" key="7">
    <source>
        <dbReference type="ARBA" id="ARBA00043906"/>
    </source>
</evidence>
<dbReference type="InterPro" id="IPR001128">
    <property type="entry name" value="Cyt_P450"/>
</dbReference>
<dbReference type="GO" id="GO:0016705">
    <property type="term" value="F:oxidoreductase activity, acting on paired donors, with incorporation or reduction of molecular oxygen"/>
    <property type="evidence" value="ECO:0007669"/>
    <property type="project" value="InterPro"/>
</dbReference>
<evidence type="ECO:0000256" key="5">
    <source>
        <dbReference type="ARBA" id="ARBA00023004"/>
    </source>
</evidence>
<dbReference type="GO" id="GO:0005506">
    <property type="term" value="F:iron ion binding"/>
    <property type="evidence" value="ECO:0007669"/>
    <property type="project" value="InterPro"/>
</dbReference>
<dbReference type="GO" id="GO:0004497">
    <property type="term" value="F:monooxygenase activity"/>
    <property type="evidence" value="ECO:0007669"/>
    <property type="project" value="UniProtKB-KW"/>
</dbReference>
<dbReference type="RefSeq" id="WP_119380332.1">
    <property type="nucleotide sequence ID" value="NZ_QWGB01000008.1"/>
</dbReference>
<dbReference type="PRINTS" id="PR00385">
    <property type="entry name" value="P450"/>
</dbReference>
<dbReference type="FunFam" id="1.10.630.10:FF:000018">
    <property type="entry name" value="Cytochrome P450 monooxygenase"/>
    <property type="match status" value="1"/>
</dbReference>
<reference evidence="9 10" key="1">
    <citation type="submission" date="2018-08" db="EMBL/GenBank/DDBJ databases">
        <title>Henriciella mobilis sp. nov., isolated from seawater.</title>
        <authorList>
            <person name="Cheng H."/>
            <person name="Wu Y.-H."/>
            <person name="Xu X.-W."/>
            <person name="Guo L.-L."/>
        </authorList>
    </citation>
    <scope>NUCLEOTIDE SEQUENCE [LARGE SCALE GENOMIC DNA]</scope>
    <source>
        <strain evidence="9 10">CCUG66934</strain>
    </source>
</reference>
<evidence type="ECO:0000256" key="1">
    <source>
        <dbReference type="ARBA" id="ARBA00010617"/>
    </source>
</evidence>
<dbReference type="Gene3D" id="1.10.630.10">
    <property type="entry name" value="Cytochrome P450"/>
    <property type="match status" value="1"/>
</dbReference>
<evidence type="ECO:0000256" key="2">
    <source>
        <dbReference type="ARBA" id="ARBA00022617"/>
    </source>
</evidence>
<dbReference type="EMBL" id="QWGB01000008">
    <property type="protein sequence ID" value="RIJ21613.1"/>
    <property type="molecule type" value="Genomic_DNA"/>
</dbReference>
<dbReference type="AlphaFoldDB" id="A0A399QS29"/>
<gene>
    <name evidence="9" type="ORF">D1224_12695</name>
</gene>
<keyword evidence="3 8" id="KW-0479">Metal-binding</keyword>
<evidence type="ECO:0000256" key="3">
    <source>
        <dbReference type="ARBA" id="ARBA00022723"/>
    </source>
</evidence>
<keyword evidence="4 8" id="KW-0560">Oxidoreductase</keyword>
<dbReference type="Pfam" id="PF00067">
    <property type="entry name" value="p450"/>
    <property type="match status" value="1"/>
</dbReference>
<proteinExistence type="inferred from homology"/>
<dbReference type="CDD" id="cd11033">
    <property type="entry name" value="CYP142-like"/>
    <property type="match status" value="1"/>
</dbReference>
<dbReference type="PRINTS" id="PR00359">
    <property type="entry name" value="BP450"/>
</dbReference>